<protein>
    <submittedName>
        <fullName evidence="1">Uncharacterized protein</fullName>
    </submittedName>
</protein>
<evidence type="ECO:0000313" key="2">
    <source>
        <dbReference type="Proteomes" id="UP000464378"/>
    </source>
</evidence>
<proteinExistence type="predicted"/>
<dbReference type="EMBL" id="LR593887">
    <property type="protein sequence ID" value="VTS05671.1"/>
    <property type="molecule type" value="Genomic_DNA"/>
</dbReference>
<reference evidence="1" key="1">
    <citation type="submission" date="2019-04" db="EMBL/GenBank/DDBJ databases">
        <authorList>
            <consortium name="Science for Life Laboratories"/>
        </authorList>
    </citation>
    <scope>NUCLEOTIDE SEQUENCE</scope>
    <source>
        <strain evidence="1">MBLW1</strain>
    </source>
</reference>
<evidence type="ECO:0000313" key="1">
    <source>
        <dbReference type="EMBL" id="VIP04153.1"/>
    </source>
</evidence>
<dbReference type="InParanoid" id="A0A6C2YSN3"/>
<dbReference type="AlphaFoldDB" id="A0A6C2YSN3"/>
<organism evidence="1">
    <name type="scientific">Tuwongella immobilis</name>
    <dbReference type="NCBI Taxonomy" id="692036"/>
    <lineage>
        <taxon>Bacteria</taxon>
        <taxon>Pseudomonadati</taxon>
        <taxon>Planctomycetota</taxon>
        <taxon>Planctomycetia</taxon>
        <taxon>Gemmatales</taxon>
        <taxon>Gemmataceae</taxon>
        <taxon>Tuwongella</taxon>
    </lineage>
</organism>
<keyword evidence="2" id="KW-1185">Reference proteome</keyword>
<dbReference type="KEGG" id="tim:GMBLW1_50400"/>
<name>A0A6C2YSN3_9BACT</name>
<sequence length="88" mass="10035">MAMEDFSPHQQRIIKRYYAADGGVQLQRLQELVTELYLAEGAKRKKLWQTAAAAMKRLGLPDSRINHLLEKDSPELLAKVVKELQSAE</sequence>
<dbReference type="Proteomes" id="UP000464378">
    <property type="component" value="Chromosome"/>
</dbReference>
<accession>A0A6C2YSN3</accession>
<dbReference type="EMBL" id="LR586016">
    <property type="protein sequence ID" value="VIP04153.1"/>
    <property type="molecule type" value="Genomic_DNA"/>
</dbReference>
<dbReference type="RefSeq" id="WP_232056263.1">
    <property type="nucleotide sequence ID" value="NZ_LR593887.1"/>
</dbReference>
<gene>
    <name evidence="1" type="ORF">GMBLW1_50400</name>
</gene>